<sequence>MEGTRDDDQREPTRREWTGYWSLIVQQTQNAFNEKAAQFLLIPLGGWLAGKGSMMAFAAALMLALPYILFAPTAGWVSDRFSKRNVLVGCAITQLLCLAALLLAIMQRQFNLAMGCFFALATLSAFFSPAKMGIVKELVGSRRLGFASGVQQMTAMLAVLSGQILAGFIFDQRLASSGNGWDAAQGPLIVLTLLGLPPLLFALIIPRTPVCSQECFRPAMAIGHFHQLADLWRNPVLRRTSFGIAFFWAFAGFINLWSITVAKEITGGATGFGSVASKFMIAATLGMVVGFGTASLLMRRRIELGWVPVAGVAMTISTLLLAVPHPASTAFLVLLAITAFCAAIFLTPLNAFLQDQCPPEKRGEILAAANLQDCLLGAVVAGALMLVSYLHGLLGEPWWLGTHMQLVPAAIACGWITIHIARLIPADLVRVVGLSILRFFYKIRTSGECNIPAKGGVLLLPNHVTWADAFFLTAACPRPVRFVMEQGFMGQTAIRVFCQLFDTVPISSSKPREALKASAEALKRGDVVCLFPEGQLTRTGTLRELKRGFELIARQGGCPSIPVWSDGAWGSIFSFEGNRFFKKIPHRLRYGISVAFGKAIAPEDADIGTIRRGMTEASALALGERSAGSTVRANGLQLAAVNGLPRGGDFGILEGDPLPASLPGLAEYERIFGTISRESHVVDASVDRFWLGGEMLRERIVRSELKVGGVFFDFSKGATRALGREGWIHCPCLAIGGVVVAMSMPDPPLSHEGAKPQPGRKDGALGIVLPGFTVEERDGEWRVEGPAAPEGLMLPKGYRVDEEGFVVLAG</sequence>
<dbReference type="RefSeq" id="WP_264513942.1">
    <property type="nucleotide sequence ID" value="NZ_JAPDDR010000006.1"/>
</dbReference>
<protein>
    <submittedName>
        <fullName evidence="9">MFS transporter</fullName>
    </submittedName>
</protein>
<dbReference type="InterPro" id="IPR036259">
    <property type="entry name" value="MFS_trans_sf"/>
</dbReference>
<comment type="subcellular location">
    <subcellularLocation>
        <location evidence="1">Cell membrane</location>
        <topology evidence="1">Multi-pass membrane protein</topology>
    </subcellularLocation>
</comment>
<feature type="transmembrane region" description="Helical" evidence="7">
    <location>
        <begin position="242"/>
        <end position="259"/>
    </location>
</feature>
<dbReference type="InterPro" id="IPR002123">
    <property type="entry name" value="Plipid/glycerol_acylTrfase"/>
</dbReference>
<accession>A0ABT3G4J3</accession>
<dbReference type="SUPFAM" id="SSF103473">
    <property type="entry name" value="MFS general substrate transporter"/>
    <property type="match status" value="1"/>
</dbReference>
<evidence type="ECO:0000256" key="4">
    <source>
        <dbReference type="ARBA" id="ARBA00022692"/>
    </source>
</evidence>
<dbReference type="Proteomes" id="UP001165653">
    <property type="component" value="Unassembled WGS sequence"/>
</dbReference>
<dbReference type="PANTHER" id="PTHR43266">
    <property type="entry name" value="MACROLIDE-EFFLUX PROTEIN"/>
    <property type="match status" value="1"/>
</dbReference>
<evidence type="ECO:0000256" key="5">
    <source>
        <dbReference type="ARBA" id="ARBA00022989"/>
    </source>
</evidence>
<evidence type="ECO:0000313" key="9">
    <source>
        <dbReference type="EMBL" id="MCW1914414.1"/>
    </source>
</evidence>
<gene>
    <name evidence="9" type="ORF">OJ996_12570</name>
</gene>
<keyword evidence="3" id="KW-1003">Cell membrane</keyword>
<dbReference type="SMART" id="SM00563">
    <property type="entry name" value="PlsC"/>
    <property type="match status" value="1"/>
</dbReference>
<keyword evidence="2" id="KW-0813">Transport</keyword>
<proteinExistence type="predicted"/>
<feature type="transmembrane region" description="Helical" evidence="7">
    <location>
        <begin position="144"/>
        <end position="166"/>
    </location>
</feature>
<feature type="transmembrane region" description="Helical" evidence="7">
    <location>
        <begin position="112"/>
        <end position="132"/>
    </location>
</feature>
<evidence type="ECO:0000313" key="10">
    <source>
        <dbReference type="Proteomes" id="UP001165653"/>
    </source>
</evidence>
<feature type="transmembrane region" description="Helical" evidence="7">
    <location>
        <begin position="329"/>
        <end position="353"/>
    </location>
</feature>
<feature type="domain" description="Phospholipid/glycerol acyltransferase" evidence="8">
    <location>
        <begin position="457"/>
        <end position="568"/>
    </location>
</feature>
<evidence type="ECO:0000256" key="7">
    <source>
        <dbReference type="SAM" id="Phobius"/>
    </source>
</evidence>
<comment type="caution">
    <text evidence="9">The sequence shown here is derived from an EMBL/GenBank/DDBJ whole genome shotgun (WGS) entry which is preliminary data.</text>
</comment>
<keyword evidence="10" id="KW-1185">Reference proteome</keyword>
<keyword evidence="4 7" id="KW-0812">Transmembrane</keyword>
<name>A0ABT3G4J3_9BACT</name>
<evidence type="ECO:0000259" key="8">
    <source>
        <dbReference type="SMART" id="SM00563"/>
    </source>
</evidence>
<evidence type="ECO:0000256" key="3">
    <source>
        <dbReference type="ARBA" id="ARBA00022475"/>
    </source>
</evidence>
<feature type="transmembrane region" description="Helical" evidence="7">
    <location>
        <begin position="186"/>
        <end position="205"/>
    </location>
</feature>
<dbReference type="PANTHER" id="PTHR43266:SF2">
    <property type="entry name" value="MAJOR FACILITATOR SUPERFAMILY (MFS) PROFILE DOMAIN-CONTAINING PROTEIN"/>
    <property type="match status" value="1"/>
</dbReference>
<reference evidence="9" key="1">
    <citation type="submission" date="2022-10" db="EMBL/GenBank/DDBJ databases">
        <title>Luteolibacter sp. GHJ8, whole genome shotgun sequencing project.</title>
        <authorList>
            <person name="Zhao G."/>
            <person name="Shen L."/>
        </authorList>
    </citation>
    <scope>NUCLEOTIDE SEQUENCE</scope>
    <source>
        <strain evidence="9">GHJ8</strain>
    </source>
</reference>
<evidence type="ECO:0000256" key="6">
    <source>
        <dbReference type="ARBA" id="ARBA00023136"/>
    </source>
</evidence>
<dbReference type="CDD" id="cd07989">
    <property type="entry name" value="LPLAT_AGPAT-like"/>
    <property type="match status" value="1"/>
</dbReference>
<evidence type="ECO:0000256" key="1">
    <source>
        <dbReference type="ARBA" id="ARBA00004651"/>
    </source>
</evidence>
<dbReference type="Pfam" id="PF07690">
    <property type="entry name" value="MFS_1"/>
    <property type="match status" value="1"/>
</dbReference>
<dbReference type="CDD" id="cd06173">
    <property type="entry name" value="MFS_MefA_like"/>
    <property type="match status" value="1"/>
</dbReference>
<feature type="transmembrane region" description="Helical" evidence="7">
    <location>
        <begin position="86"/>
        <end position="106"/>
    </location>
</feature>
<keyword evidence="6 7" id="KW-0472">Membrane</keyword>
<evidence type="ECO:0000256" key="2">
    <source>
        <dbReference type="ARBA" id="ARBA00022448"/>
    </source>
</evidence>
<dbReference type="Pfam" id="PF01553">
    <property type="entry name" value="Acyltransferase"/>
    <property type="match status" value="1"/>
</dbReference>
<dbReference type="InterPro" id="IPR011701">
    <property type="entry name" value="MFS"/>
</dbReference>
<dbReference type="Gene3D" id="1.20.1250.20">
    <property type="entry name" value="MFS general substrate transporter like domains"/>
    <property type="match status" value="1"/>
</dbReference>
<organism evidence="9 10">
    <name type="scientific">Luteolibacter rhizosphaerae</name>
    <dbReference type="NCBI Taxonomy" id="2989719"/>
    <lineage>
        <taxon>Bacteria</taxon>
        <taxon>Pseudomonadati</taxon>
        <taxon>Verrucomicrobiota</taxon>
        <taxon>Verrucomicrobiia</taxon>
        <taxon>Verrucomicrobiales</taxon>
        <taxon>Verrucomicrobiaceae</taxon>
        <taxon>Luteolibacter</taxon>
    </lineage>
</organism>
<feature type="transmembrane region" description="Helical" evidence="7">
    <location>
        <begin position="304"/>
        <end position="323"/>
    </location>
</feature>
<dbReference type="SUPFAM" id="SSF69593">
    <property type="entry name" value="Glycerol-3-phosphate (1)-acyltransferase"/>
    <property type="match status" value="1"/>
</dbReference>
<dbReference type="EMBL" id="JAPDDR010000006">
    <property type="protein sequence ID" value="MCW1914414.1"/>
    <property type="molecule type" value="Genomic_DNA"/>
</dbReference>
<feature type="transmembrane region" description="Helical" evidence="7">
    <location>
        <begin position="54"/>
        <end position="74"/>
    </location>
</feature>
<keyword evidence="5 7" id="KW-1133">Transmembrane helix</keyword>
<feature type="transmembrane region" description="Helical" evidence="7">
    <location>
        <begin position="374"/>
        <end position="394"/>
    </location>
</feature>
<feature type="transmembrane region" description="Helical" evidence="7">
    <location>
        <begin position="279"/>
        <end position="297"/>
    </location>
</feature>